<evidence type="ECO:0000256" key="6">
    <source>
        <dbReference type="ARBA" id="ARBA00022989"/>
    </source>
</evidence>
<name>A0A9D1J7F2_9BACT</name>
<reference evidence="11" key="2">
    <citation type="journal article" date="2021" name="PeerJ">
        <title>Extensive microbial diversity within the chicken gut microbiome revealed by metagenomics and culture.</title>
        <authorList>
            <person name="Gilroy R."/>
            <person name="Ravi A."/>
            <person name="Getino M."/>
            <person name="Pursley I."/>
            <person name="Horton D.L."/>
            <person name="Alikhan N.F."/>
            <person name="Baker D."/>
            <person name="Gharbi K."/>
            <person name="Hall N."/>
            <person name="Watson M."/>
            <person name="Adriaenssens E.M."/>
            <person name="Foster-Nyarko E."/>
            <person name="Jarju S."/>
            <person name="Secka A."/>
            <person name="Antonio M."/>
            <person name="Oren A."/>
            <person name="Chaudhuri R.R."/>
            <person name="La Ragione R."/>
            <person name="Hildebrand F."/>
            <person name="Pallen M.J."/>
        </authorList>
    </citation>
    <scope>NUCLEOTIDE SEQUENCE</scope>
    <source>
        <strain evidence="11">CHK121-14286</strain>
    </source>
</reference>
<keyword evidence="9" id="KW-0812">Transmembrane</keyword>
<feature type="transmembrane region" description="Helical" evidence="9">
    <location>
        <begin position="426"/>
        <end position="445"/>
    </location>
</feature>
<proteinExistence type="inferred from homology"/>
<evidence type="ECO:0000256" key="3">
    <source>
        <dbReference type="ARBA" id="ARBA00010918"/>
    </source>
</evidence>
<evidence type="ECO:0000313" key="12">
    <source>
        <dbReference type="Proteomes" id="UP000824200"/>
    </source>
</evidence>
<keyword evidence="7" id="KW-0325">Glycoprotein</keyword>
<reference evidence="11" key="1">
    <citation type="submission" date="2020-10" db="EMBL/GenBank/DDBJ databases">
        <authorList>
            <person name="Gilroy R."/>
        </authorList>
    </citation>
    <scope>NUCLEOTIDE SEQUENCE</scope>
    <source>
        <strain evidence="11">CHK121-14286</strain>
    </source>
</reference>
<feature type="transmembrane region" description="Helical" evidence="9">
    <location>
        <begin position="352"/>
        <end position="373"/>
    </location>
</feature>
<evidence type="ECO:0000259" key="10">
    <source>
        <dbReference type="Pfam" id="PF04389"/>
    </source>
</evidence>
<dbReference type="GO" id="GO:0005774">
    <property type="term" value="C:vacuolar membrane"/>
    <property type="evidence" value="ECO:0007669"/>
    <property type="project" value="UniProtKB-SubCell"/>
</dbReference>
<dbReference type="AlphaFoldDB" id="A0A9D1J7F2"/>
<dbReference type="GO" id="GO:0006508">
    <property type="term" value="P:proteolysis"/>
    <property type="evidence" value="ECO:0007669"/>
    <property type="project" value="InterPro"/>
</dbReference>
<dbReference type="PANTHER" id="PTHR12147:SF58">
    <property type="entry name" value="VACUOLAR MEMBRANE PROTEASE"/>
    <property type="match status" value="1"/>
</dbReference>
<evidence type="ECO:0000256" key="9">
    <source>
        <dbReference type="SAM" id="Phobius"/>
    </source>
</evidence>
<sequence length="576" mass="62417">MVKKHLSLIITCVVLAVAFVLGGCILITPAPSADTQGFSAQNALSYLQEIAKQPHSVFDTEAHENVRLYIKQTLTDMGLNVEEHNWAKEDLDYMGALNSDNTLDKTKPITYDIKNLWVTIPGKSQTGVLLMAHYDSRGHSARAGELGNSYGAADDGFGVVTLLEIARLYSQVPSNQLETSIYICFTDAEETGMYGSLQESLTNEIVKNNVNFVINVEARGVAGPAYMFETSKNNIKVVDLYAKANLPMTYSVATAVYSVMTNFTDFTSMLDIGKQGINFSTLDNINYYHVPSDNLSNISTSSMQHYGSQIMPILKEYTSNAKYADVNYFDATQDAVFFNVLPGVLARYSETAAIVFTLLGIAVFAVALVFMIIRRKISAKRFGVAMAVVLASVVGAALVGFVISYLTALIVGNPWNLTYLRVNGAGVPFALTFILVLAGELLFCFKKIGKSQTSATEYLTAGVAWNLLFATVTTFALAGASFLFFWPALLGAVVLLVRAFTENGIASHVLCSVTNAIALLIFVPLLYSLFIAVTAGGLLALALLFAFALSVVLPASFLQSDIVLPFKEHKTAEVNA</sequence>
<comment type="similarity">
    <text evidence="3">Belongs to the peptidase M28 family.</text>
</comment>
<gene>
    <name evidence="11" type="ORF">IAC95_01610</name>
</gene>
<evidence type="ECO:0000256" key="1">
    <source>
        <dbReference type="ARBA" id="ARBA00003273"/>
    </source>
</evidence>
<evidence type="ECO:0000313" key="11">
    <source>
        <dbReference type="EMBL" id="HIR65569.1"/>
    </source>
</evidence>
<dbReference type="GO" id="GO:0008235">
    <property type="term" value="F:metalloexopeptidase activity"/>
    <property type="evidence" value="ECO:0007669"/>
    <property type="project" value="InterPro"/>
</dbReference>
<feature type="transmembrane region" description="Helical" evidence="9">
    <location>
        <begin position="385"/>
        <end position="406"/>
    </location>
</feature>
<evidence type="ECO:0000256" key="4">
    <source>
        <dbReference type="ARBA" id="ARBA00017435"/>
    </source>
</evidence>
<keyword evidence="5" id="KW-0926">Vacuole</keyword>
<keyword evidence="9" id="KW-0472">Membrane</keyword>
<dbReference type="EMBL" id="DVHL01000014">
    <property type="protein sequence ID" value="HIR65569.1"/>
    <property type="molecule type" value="Genomic_DNA"/>
</dbReference>
<protein>
    <recommendedName>
        <fullName evidence="4">Vacuolar membrane protease</fullName>
    </recommendedName>
    <alternativeName>
        <fullName evidence="8">FXNA-related family protease 1</fullName>
    </alternativeName>
</protein>
<evidence type="ECO:0000256" key="8">
    <source>
        <dbReference type="ARBA" id="ARBA00031512"/>
    </source>
</evidence>
<evidence type="ECO:0000256" key="5">
    <source>
        <dbReference type="ARBA" id="ARBA00022554"/>
    </source>
</evidence>
<dbReference type="Proteomes" id="UP000824200">
    <property type="component" value="Unassembled WGS sequence"/>
</dbReference>
<feature type="transmembrane region" description="Helical" evidence="9">
    <location>
        <begin position="513"/>
        <end position="532"/>
    </location>
</feature>
<comment type="caution">
    <text evidence="11">The sequence shown here is derived from an EMBL/GenBank/DDBJ whole genome shotgun (WGS) entry which is preliminary data.</text>
</comment>
<dbReference type="PANTHER" id="PTHR12147">
    <property type="entry name" value="METALLOPEPTIDASE M28 FAMILY MEMBER"/>
    <property type="match status" value="1"/>
</dbReference>
<feature type="transmembrane region" description="Helical" evidence="9">
    <location>
        <begin position="457"/>
        <end position="478"/>
    </location>
</feature>
<feature type="domain" description="Peptidase M28" evidence="10">
    <location>
        <begin position="115"/>
        <end position="311"/>
    </location>
</feature>
<comment type="subcellular location">
    <subcellularLocation>
        <location evidence="2">Vacuole membrane</location>
        <topology evidence="2">Multi-pass membrane protein</topology>
    </subcellularLocation>
</comment>
<keyword evidence="6 9" id="KW-1133">Transmembrane helix</keyword>
<dbReference type="Gene3D" id="3.40.630.10">
    <property type="entry name" value="Zn peptidases"/>
    <property type="match status" value="1"/>
</dbReference>
<dbReference type="PROSITE" id="PS51257">
    <property type="entry name" value="PROKAR_LIPOPROTEIN"/>
    <property type="match status" value="1"/>
</dbReference>
<feature type="transmembrane region" description="Helical" evidence="9">
    <location>
        <begin position="484"/>
        <end position="501"/>
    </location>
</feature>
<organism evidence="11 12">
    <name type="scientific">Candidatus Fimimonas gallinarum</name>
    <dbReference type="NCBI Taxonomy" id="2840821"/>
    <lineage>
        <taxon>Bacteria</taxon>
        <taxon>Pseudomonadati</taxon>
        <taxon>Myxococcota</taxon>
        <taxon>Myxococcia</taxon>
        <taxon>Myxococcales</taxon>
        <taxon>Cystobacterineae</taxon>
        <taxon>Myxococcaceae</taxon>
        <taxon>Myxococcaceae incertae sedis</taxon>
        <taxon>Candidatus Fimimonas</taxon>
    </lineage>
</organism>
<accession>A0A9D1J7F2</accession>
<evidence type="ECO:0000256" key="2">
    <source>
        <dbReference type="ARBA" id="ARBA00004128"/>
    </source>
</evidence>
<feature type="transmembrane region" description="Helical" evidence="9">
    <location>
        <begin position="538"/>
        <end position="558"/>
    </location>
</feature>
<evidence type="ECO:0000256" key="7">
    <source>
        <dbReference type="ARBA" id="ARBA00023180"/>
    </source>
</evidence>
<dbReference type="SUPFAM" id="SSF53187">
    <property type="entry name" value="Zn-dependent exopeptidases"/>
    <property type="match status" value="1"/>
</dbReference>
<dbReference type="Pfam" id="PF04389">
    <property type="entry name" value="Peptidase_M28"/>
    <property type="match status" value="1"/>
</dbReference>
<comment type="function">
    <text evidence="1">May be involved in vacuolar sorting and osmoregulation.</text>
</comment>
<dbReference type="InterPro" id="IPR007484">
    <property type="entry name" value="Peptidase_M28"/>
</dbReference>
<dbReference type="InterPro" id="IPR045175">
    <property type="entry name" value="M28_fam"/>
</dbReference>